<dbReference type="Pfam" id="PF00849">
    <property type="entry name" value="PseudoU_synth_2"/>
    <property type="match status" value="1"/>
</dbReference>
<dbReference type="InterPro" id="IPR001202">
    <property type="entry name" value="WW_dom"/>
</dbReference>
<gene>
    <name evidence="5" type="ORF">SNEC2469_LOCUS33007</name>
</gene>
<organism evidence="5 6">
    <name type="scientific">Symbiodinium necroappetens</name>
    <dbReference type="NCBI Taxonomy" id="1628268"/>
    <lineage>
        <taxon>Eukaryota</taxon>
        <taxon>Sar</taxon>
        <taxon>Alveolata</taxon>
        <taxon>Dinophyceae</taxon>
        <taxon>Suessiales</taxon>
        <taxon>Symbiodiniaceae</taxon>
        <taxon>Symbiodinium</taxon>
    </lineage>
</organism>
<feature type="region of interest" description="Disordered" evidence="2">
    <location>
        <begin position="318"/>
        <end position="354"/>
    </location>
</feature>
<dbReference type="InterPro" id="IPR050188">
    <property type="entry name" value="RluA_PseudoU_synthase"/>
</dbReference>
<evidence type="ECO:0000256" key="2">
    <source>
        <dbReference type="SAM" id="MobiDB-lite"/>
    </source>
</evidence>
<evidence type="ECO:0008006" key="7">
    <source>
        <dbReference type="Google" id="ProtNLM"/>
    </source>
</evidence>
<dbReference type="PROSITE" id="PS50894">
    <property type="entry name" value="HPT"/>
    <property type="match status" value="1"/>
</dbReference>
<comment type="caution">
    <text evidence="5">The sequence shown here is derived from an EMBL/GenBank/DDBJ whole genome shotgun (WGS) entry which is preliminary data.</text>
</comment>
<evidence type="ECO:0000313" key="5">
    <source>
        <dbReference type="EMBL" id="CAE7938066.1"/>
    </source>
</evidence>
<dbReference type="CDD" id="cd02869">
    <property type="entry name" value="PseudoU_synth_RluA_like"/>
    <property type="match status" value="1"/>
</dbReference>
<dbReference type="PANTHER" id="PTHR21600">
    <property type="entry name" value="MITOCHONDRIAL RNA PSEUDOURIDINE SYNTHASE"/>
    <property type="match status" value="1"/>
</dbReference>
<dbReference type="PROSITE" id="PS01129">
    <property type="entry name" value="PSI_RLU"/>
    <property type="match status" value="1"/>
</dbReference>
<dbReference type="InterPro" id="IPR006224">
    <property type="entry name" value="PsdUridine_synth_RluA-like_CS"/>
</dbReference>
<evidence type="ECO:0000256" key="1">
    <source>
        <dbReference type="PROSITE-ProRule" id="PRU00110"/>
    </source>
</evidence>
<dbReference type="SUPFAM" id="SSF47226">
    <property type="entry name" value="Histidine-containing phosphotransfer domain, HPT domain"/>
    <property type="match status" value="1"/>
</dbReference>
<dbReference type="GO" id="GO:0003723">
    <property type="term" value="F:RNA binding"/>
    <property type="evidence" value="ECO:0007669"/>
    <property type="project" value="InterPro"/>
</dbReference>
<evidence type="ECO:0000259" key="3">
    <source>
        <dbReference type="PROSITE" id="PS50020"/>
    </source>
</evidence>
<dbReference type="GO" id="GO:0160141">
    <property type="term" value="F:23S rRNA pseudouridine(955/2504/2580) synthase activity"/>
    <property type="evidence" value="ECO:0007669"/>
    <property type="project" value="UniProtKB-EC"/>
</dbReference>
<keyword evidence="6" id="KW-1185">Reference proteome</keyword>
<dbReference type="OrthoDB" id="418349at2759"/>
<dbReference type="InterPro" id="IPR006145">
    <property type="entry name" value="PsdUridine_synth_RsuA/RluA"/>
</dbReference>
<dbReference type="GO" id="GO:0000160">
    <property type="term" value="P:phosphorelay signal transduction system"/>
    <property type="evidence" value="ECO:0007669"/>
    <property type="project" value="InterPro"/>
</dbReference>
<feature type="region of interest" description="Disordered" evidence="2">
    <location>
        <begin position="282"/>
        <end position="302"/>
    </location>
</feature>
<dbReference type="SUPFAM" id="SSF55120">
    <property type="entry name" value="Pseudouridine synthase"/>
    <property type="match status" value="1"/>
</dbReference>
<feature type="compositionally biased region" description="Basic and acidic residues" evidence="2">
    <location>
        <begin position="579"/>
        <end position="591"/>
    </location>
</feature>
<dbReference type="GO" id="GO:0000455">
    <property type="term" value="P:enzyme-directed rRNA pseudouridine synthesis"/>
    <property type="evidence" value="ECO:0007669"/>
    <property type="project" value="TreeGrafter"/>
</dbReference>
<dbReference type="EMBL" id="CAJNJA010085452">
    <property type="protein sequence ID" value="CAE7938066.1"/>
    <property type="molecule type" value="Genomic_DNA"/>
</dbReference>
<dbReference type="PANTHER" id="PTHR21600:SF92">
    <property type="entry name" value="RIBOSOMAL LARGE SUBUNIT PSEUDOURIDINE SYNTHASE C"/>
    <property type="match status" value="1"/>
</dbReference>
<dbReference type="Proteomes" id="UP000601435">
    <property type="component" value="Unassembled WGS sequence"/>
</dbReference>
<feature type="domain" description="HPt" evidence="4">
    <location>
        <begin position="704"/>
        <end position="796"/>
    </location>
</feature>
<protein>
    <recommendedName>
        <fullName evidence="7">Pseudouridine synthase RsuA/RluA-like domain-containing protein</fullName>
    </recommendedName>
</protein>
<dbReference type="InterPro" id="IPR008207">
    <property type="entry name" value="Sig_transdc_His_kin_Hpt_dom"/>
</dbReference>
<comment type="caution">
    <text evidence="1">Lacks conserved residue(s) required for the propagation of feature annotation.</text>
</comment>
<feature type="compositionally biased region" description="Basic and acidic residues" evidence="2">
    <location>
        <begin position="286"/>
        <end position="302"/>
    </location>
</feature>
<accession>A0A813C1I8</accession>
<reference evidence="5" key="1">
    <citation type="submission" date="2021-02" db="EMBL/GenBank/DDBJ databases">
        <authorList>
            <person name="Dougan E. K."/>
            <person name="Rhodes N."/>
            <person name="Thang M."/>
            <person name="Chan C."/>
        </authorList>
    </citation>
    <scope>NUCLEOTIDE SEQUENCE</scope>
</reference>
<evidence type="ECO:0000313" key="6">
    <source>
        <dbReference type="Proteomes" id="UP000601435"/>
    </source>
</evidence>
<evidence type="ECO:0000259" key="4">
    <source>
        <dbReference type="PROSITE" id="PS50894"/>
    </source>
</evidence>
<dbReference type="AlphaFoldDB" id="A0A813C1I8"/>
<dbReference type="InterPro" id="IPR020103">
    <property type="entry name" value="PsdUridine_synth_cat_dom_sf"/>
</dbReference>
<feature type="compositionally biased region" description="Basic and acidic residues" evidence="2">
    <location>
        <begin position="329"/>
        <end position="354"/>
    </location>
</feature>
<dbReference type="InterPro" id="IPR036641">
    <property type="entry name" value="HPT_dom_sf"/>
</dbReference>
<feature type="domain" description="WW" evidence="3">
    <location>
        <begin position="621"/>
        <end position="656"/>
    </location>
</feature>
<dbReference type="Gene3D" id="3.30.2350.10">
    <property type="entry name" value="Pseudouridine synthase"/>
    <property type="match status" value="1"/>
</dbReference>
<sequence>MASTHVTDFTKELGDLVEERAAMIQNYVDEGRAASRDELAKYVWSTGKKIYKLISPTKTSPKRKAAWENAKGMLKEIIDFDLFHPETFHSPCVKHVLEPKILEVLKNYHYFVLTGMVRTRHFPPKLLGETDELLCVDKPVNFTCGYGGNANSALPRVFGAKTPTQLLNSSTETVQIHEYLALKFDYETALGTRDFWAEVLQKDLKIQPCTCGKCAMCACMQAGCCNRLDKETSGVMVAAKTKKGFPEIRKQFQSEHSLEEGGTEKYYFALVRGHVQIPAKLADPTQDWKHGPADSREHGRRGRIEIAMRFDQGQWRAVAYNDGNPNPEPKGKGKEFKQNGHGKGSADGEEGREPGEIQGKRLHAVTFYNPVAWFTNKEQEQFTLLHLQIVTGRTHQIRFHVSAIGYPIVGDCTYGAPQSDRDWAKRVFLHSYETRFREPFTNRWFEATSPLPQDLGQLLCDLQLERTKDGCPLFLSRRQHTGLKLIFKQYEASTKLLLSRDAPANASKILEAEAHEFQDKNNRQASQAGHQTWGSSSSGYRQETDHWKTSWSSRWSHSTPWNDKWSQPKEEEAESDDDAWGKWKAPKEPPKEQTQVQEPEAKRPRLAEQSGQPPAASAAHDKVRLAWKRKESTRQAGVFYYINMVTNETQVEPPEPWVRQQSRRDPSVFFYWTAAGMQMSDDTRPREPVLRHMDWTRAMGNHQREEQLRAFPAEYPADLRRKVCDMEQALLSKDFNRLQEAAQQVMGSSSFVAATQLHDLAMELEEAIDLETGSISDKTARVVQEARELEQELVGAGFVPQEQPVSKGGGKQACCVLA</sequence>
<feature type="compositionally biased region" description="Polar residues" evidence="2">
    <location>
        <begin position="523"/>
        <end position="541"/>
    </location>
</feature>
<proteinExistence type="predicted"/>
<dbReference type="Gene3D" id="1.20.120.160">
    <property type="entry name" value="HPT domain"/>
    <property type="match status" value="1"/>
</dbReference>
<name>A0A813C1I8_9DINO</name>
<feature type="compositionally biased region" description="Polar residues" evidence="2">
    <location>
        <begin position="549"/>
        <end position="565"/>
    </location>
</feature>
<feature type="region of interest" description="Disordered" evidence="2">
    <location>
        <begin position="519"/>
        <end position="623"/>
    </location>
</feature>
<dbReference type="PROSITE" id="PS50020">
    <property type="entry name" value="WW_DOMAIN_2"/>
    <property type="match status" value="1"/>
</dbReference>